<proteinExistence type="inferred from homology"/>
<dbReference type="EMBL" id="MVGC01000053">
    <property type="protein sequence ID" value="RJE25247.1"/>
    <property type="molecule type" value="Genomic_DNA"/>
</dbReference>
<comment type="catalytic activity">
    <reaction evidence="4">
        <text>a secondary aliphatic amine + O2 + H2O = a primary amine + an aldehyde + H2O2</text>
        <dbReference type="Rhea" id="RHEA:26414"/>
        <dbReference type="ChEBI" id="CHEBI:15377"/>
        <dbReference type="ChEBI" id="CHEBI:15379"/>
        <dbReference type="ChEBI" id="CHEBI:16240"/>
        <dbReference type="ChEBI" id="CHEBI:17478"/>
        <dbReference type="ChEBI" id="CHEBI:58855"/>
        <dbReference type="ChEBI" id="CHEBI:65296"/>
        <dbReference type="EC" id="1.4.3.4"/>
    </reaction>
</comment>
<dbReference type="Gene3D" id="1.10.405.10">
    <property type="entry name" value="Guanine Nucleotide Dissociation Inhibitor, domain 1"/>
    <property type="match status" value="1"/>
</dbReference>
<dbReference type="GO" id="GO:0097621">
    <property type="term" value="F:monoamine oxidase activity"/>
    <property type="evidence" value="ECO:0007669"/>
    <property type="project" value="UniProtKB-EC"/>
</dbReference>
<evidence type="ECO:0000256" key="4">
    <source>
        <dbReference type="ARBA" id="ARBA00048448"/>
    </source>
</evidence>
<accession>A0A3A2ZV53</accession>
<dbReference type="Gene3D" id="3.50.50.60">
    <property type="entry name" value="FAD/NAD(P)-binding domain"/>
    <property type="match status" value="1"/>
</dbReference>
<keyword evidence="6" id="KW-0274">FAD</keyword>
<dbReference type="InterPro" id="IPR050703">
    <property type="entry name" value="Flavin_MAO"/>
</dbReference>
<feature type="binding site" evidence="5">
    <location>
        <position position="225"/>
    </location>
    <ligand>
        <name>FAD</name>
        <dbReference type="ChEBI" id="CHEBI:57692"/>
    </ligand>
</feature>
<comment type="similarity">
    <text evidence="2 6">Belongs to the flavin monoamine oxidase family.</text>
</comment>
<comment type="caution">
    <text evidence="8">The sequence shown here is derived from an EMBL/GenBank/DDBJ whole genome shotgun (WGS) entry which is preliminary data.</text>
</comment>
<dbReference type="EC" id="1.4.3.-" evidence="6"/>
<evidence type="ECO:0000256" key="1">
    <source>
        <dbReference type="ARBA" id="ARBA00001974"/>
    </source>
</evidence>
<dbReference type="InterPro" id="IPR002937">
    <property type="entry name" value="Amino_oxidase"/>
</dbReference>
<dbReference type="PANTHER" id="PTHR43563:SF1">
    <property type="entry name" value="AMINE OXIDASE [FLAVIN-CONTAINING] B"/>
    <property type="match status" value="1"/>
</dbReference>
<keyword evidence="3 6" id="KW-0560">Oxidoreductase</keyword>
<dbReference type="STRING" id="2070753.A0A3A2ZV53"/>
<dbReference type="PANTHER" id="PTHR43563">
    <property type="entry name" value="AMINE OXIDASE"/>
    <property type="match status" value="1"/>
</dbReference>
<dbReference type="InterPro" id="IPR036188">
    <property type="entry name" value="FAD/NAD-bd_sf"/>
</dbReference>
<dbReference type="InterPro" id="IPR001613">
    <property type="entry name" value="Flavin_amine_oxidase"/>
</dbReference>
<gene>
    <name evidence="8" type="ORF">PHISCL_02397</name>
</gene>
<evidence type="ECO:0000259" key="7">
    <source>
        <dbReference type="Pfam" id="PF01593"/>
    </source>
</evidence>
<sequence>MPDKVDVAVIGAGMAGAIAARNLTQKGLSVALLEARDRVGGRTYVGKVFGEDLELGGTYVHWTQPHVWSEIQRHNLIVKPPITQGDVYWLANGTVHSGTHEEYYQASNPVLTRFFADATARFPKPYDVTAVDNKDAEQETIEDRVNSLQLSPYDRDVLKGTLAGIVHSYGAHGVTQLLHGVATYFGDYRSFYETAGRWSIQGGTKALIEAILNESTAELRLSTPVSSVKDDGSQVIITTRAGQTLSAHSVILTLPVNTLGDVQITPPLPPAVRTMIDQKNPVMAGKLWVLAKGEIPHFSAYAPAGKHPLNVIRTERYHKGDTFIVCMVSDAAAISPNDLGAIQTALRKFVPDIKVVNAAWHNWCADEFSKGGWMIHRPGHMTVTLPHIWRPHGRIYFAGSDIAALNLGSIEGAMQSGAAAARDVTASFFKSKF</sequence>
<dbReference type="Gene3D" id="3.90.660.10">
    <property type="match status" value="1"/>
</dbReference>
<dbReference type="PRINTS" id="PR00757">
    <property type="entry name" value="AMINEOXDASEF"/>
</dbReference>
<feature type="binding site" evidence="5">
    <location>
        <begin position="34"/>
        <end position="35"/>
    </location>
    <ligand>
        <name>FAD</name>
        <dbReference type="ChEBI" id="CHEBI:57692"/>
    </ligand>
</feature>
<dbReference type="Proteomes" id="UP000266188">
    <property type="component" value="Unassembled WGS sequence"/>
</dbReference>
<feature type="domain" description="Amine oxidase" evidence="7">
    <location>
        <begin position="14"/>
        <end position="424"/>
    </location>
</feature>
<keyword evidence="9" id="KW-1185">Reference proteome</keyword>
<dbReference type="SUPFAM" id="SSF51905">
    <property type="entry name" value="FAD/NAD(P)-binding domain"/>
    <property type="match status" value="1"/>
</dbReference>
<name>A0A3A2ZV53_9EURO</name>
<evidence type="ECO:0000313" key="8">
    <source>
        <dbReference type="EMBL" id="RJE25247.1"/>
    </source>
</evidence>
<comment type="cofactor">
    <cofactor evidence="1 6">
        <name>FAD</name>
        <dbReference type="ChEBI" id="CHEBI:57692"/>
    </cofactor>
</comment>
<organism evidence="8 9">
    <name type="scientific">Aspergillus sclerotialis</name>
    <dbReference type="NCBI Taxonomy" id="2070753"/>
    <lineage>
        <taxon>Eukaryota</taxon>
        <taxon>Fungi</taxon>
        <taxon>Dikarya</taxon>
        <taxon>Ascomycota</taxon>
        <taxon>Pezizomycotina</taxon>
        <taxon>Eurotiomycetes</taxon>
        <taxon>Eurotiomycetidae</taxon>
        <taxon>Eurotiales</taxon>
        <taxon>Aspergillaceae</taxon>
        <taxon>Aspergillus</taxon>
        <taxon>Aspergillus subgen. Polypaecilum</taxon>
    </lineage>
</organism>
<evidence type="ECO:0000256" key="3">
    <source>
        <dbReference type="ARBA" id="ARBA00023002"/>
    </source>
</evidence>
<dbReference type="AlphaFoldDB" id="A0A3A2ZV53"/>
<reference evidence="9" key="1">
    <citation type="submission" date="2017-02" db="EMBL/GenBank/DDBJ databases">
        <authorList>
            <person name="Tafer H."/>
            <person name="Lopandic K."/>
        </authorList>
    </citation>
    <scope>NUCLEOTIDE SEQUENCE [LARGE SCALE GENOMIC DNA]</scope>
    <source>
        <strain evidence="9">CBS 366.77</strain>
    </source>
</reference>
<evidence type="ECO:0000256" key="2">
    <source>
        <dbReference type="ARBA" id="ARBA00005995"/>
    </source>
</evidence>
<dbReference type="OrthoDB" id="7777654at2759"/>
<dbReference type="Pfam" id="PF01593">
    <property type="entry name" value="Amino_oxidase"/>
    <property type="match status" value="1"/>
</dbReference>
<evidence type="ECO:0000313" key="9">
    <source>
        <dbReference type="Proteomes" id="UP000266188"/>
    </source>
</evidence>
<evidence type="ECO:0000256" key="5">
    <source>
        <dbReference type="PIRSR" id="PIRSR601613-1"/>
    </source>
</evidence>
<evidence type="ECO:0000256" key="6">
    <source>
        <dbReference type="RuleBase" id="RU362067"/>
    </source>
</evidence>
<keyword evidence="6" id="KW-0285">Flavoprotein</keyword>
<protein>
    <recommendedName>
        <fullName evidence="6">Amine oxidase</fullName>
        <ecNumber evidence="6">1.4.3.-</ecNumber>
    </recommendedName>
</protein>